<evidence type="ECO:0000313" key="1">
    <source>
        <dbReference type="EMBL" id="VFJ47126.1"/>
    </source>
</evidence>
<sequence length="89" mass="10283">MWFIFDPIVLLCYVLSLMTSALSISTEHDLIRRTRIPVWLLVQARGLGSSEANLLNVWPTLWAEDLAYAWRYARAHPDEIQHDTEANEA</sequence>
<evidence type="ECO:0000313" key="3">
    <source>
        <dbReference type="EMBL" id="VFK07656.1"/>
    </source>
</evidence>
<name>A0A450VSI4_9GAMM</name>
<evidence type="ECO:0000313" key="2">
    <source>
        <dbReference type="EMBL" id="VFJ47642.1"/>
    </source>
</evidence>
<reference evidence="3" key="1">
    <citation type="submission" date="2019-02" db="EMBL/GenBank/DDBJ databases">
        <authorList>
            <person name="Gruber-Vodicka R. H."/>
            <person name="Seah K. B. B."/>
        </authorList>
    </citation>
    <scope>NUCLEOTIDE SEQUENCE</scope>
    <source>
        <strain evidence="1">BECK_BZ163</strain>
        <strain evidence="3">BECK_BZ164</strain>
        <strain evidence="2">BECK_BZ165</strain>
    </source>
</reference>
<gene>
    <name evidence="1" type="ORF">BECKFM1743A_GA0114220_1004410</name>
    <name evidence="3" type="ORF">BECKFM1743B_GA0114221_100479</name>
    <name evidence="2" type="ORF">BECKFM1743C_GA0114222_100489</name>
</gene>
<dbReference type="EMBL" id="CAADFA010000048">
    <property type="protein sequence ID" value="VFJ47642.1"/>
    <property type="molecule type" value="Genomic_DNA"/>
</dbReference>
<protein>
    <recommendedName>
        <fullName evidence="4">DUF433 domain-containing protein</fullName>
    </recommendedName>
</protein>
<dbReference type="AlphaFoldDB" id="A0A450VSI4"/>
<organism evidence="3">
    <name type="scientific">Candidatus Kentrum sp. FM</name>
    <dbReference type="NCBI Taxonomy" id="2126340"/>
    <lineage>
        <taxon>Bacteria</taxon>
        <taxon>Pseudomonadati</taxon>
        <taxon>Pseudomonadota</taxon>
        <taxon>Gammaproteobacteria</taxon>
        <taxon>Candidatus Kentrum</taxon>
    </lineage>
</organism>
<dbReference type="InterPro" id="IPR007367">
    <property type="entry name" value="DUF433"/>
</dbReference>
<proteinExistence type="predicted"/>
<dbReference type="Gene3D" id="1.10.10.10">
    <property type="entry name" value="Winged helix-like DNA-binding domain superfamily/Winged helix DNA-binding domain"/>
    <property type="match status" value="1"/>
</dbReference>
<evidence type="ECO:0008006" key="4">
    <source>
        <dbReference type="Google" id="ProtNLM"/>
    </source>
</evidence>
<dbReference type="InterPro" id="IPR036388">
    <property type="entry name" value="WH-like_DNA-bd_sf"/>
</dbReference>
<dbReference type="SUPFAM" id="SSF46689">
    <property type="entry name" value="Homeodomain-like"/>
    <property type="match status" value="1"/>
</dbReference>
<accession>A0A450VSI4</accession>
<dbReference type="InterPro" id="IPR009057">
    <property type="entry name" value="Homeodomain-like_sf"/>
</dbReference>
<dbReference type="EMBL" id="CAADFL010000047">
    <property type="protein sequence ID" value="VFK07656.1"/>
    <property type="molecule type" value="Genomic_DNA"/>
</dbReference>
<dbReference type="EMBL" id="CAADEZ010000044">
    <property type="protein sequence ID" value="VFJ47126.1"/>
    <property type="molecule type" value="Genomic_DNA"/>
</dbReference>
<dbReference type="Pfam" id="PF04255">
    <property type="entry name" value="DUF433"/>
    <property type="match status" value="1"/>
</dbReference>